<dbReference type="NCBIfam" id="TIGR02678">
    <property type="entry name" value="TIGR02678 family protein"/>
    <property type="match status" value="1"/>
</dbReference>
<keyword evidence="2" id="KW-1185">Reference proteome</keyword>
<organism evidence="1 2">
    <name type="scientific">Paenibacillus oenotherae</name>
    <dbReference type="NCBI Taxonomy" id="1435645"/>
    <lineage>
        <taxon>Bacteria</taxon>
        <taxon>Bacillati</taxon>
        <taxon>Bacillota</taxon>
        <taxon>Bacilli</taxon>
        <taxon>Bacillales</taxon>
        <taxon>Paenibacillaceae</taxon>
        <taxon>Paenibacillus</taxon>
    </lineage>
</organism>
<dbReference type="InterPro" id="IPR013494">
    <property type="entry name" value="CHP02678"/>
</dbReference>
<gene>
    <name evidence="1" type="ORF">K0T92_06110</name>
</gene>
<dbReference type="Pfam" id="PF09661">
    <property type="entry name" value="DUF2398"/>
    <property type="match status" value="1"/>
</dbReference>
<dbReference type="Proteomes" id="UP000812277">
    <property type="component" value="Unassembled WGS sequence"/>
</dbReference>
<sequence length="390" mass="46955">METGPINEGLQAAVEVLMEDFIVERRSDTDTFREILNNEKTIRRFVTENFGYQLKIDSDQAKLEKVPYYAREWMGIKEFRDEIDYMFLMSILAFLEKKQPEEGFLLSDIIEETKQFLYNIQLVDWKKRQDRKSFVNAIQYVTNLNLVYIRDGEIESFEESEDGEVLYFTTSLIRYMFRNFSKPIEQIESIEAFLMDGLDTGNPHHTLMRKLYFEPVVFFNELSEQEREFIARQRNYEIIKKAIEVHTGFELERSLKCIYLIKKERKRHLKQHPHYNNESYIVTQVAKELSDRLSVMQEKPLELWVLSDQEFEDVLQKAKRKNELAWPNTLRQWSFIEYKHMVIQYAREWKLAEYNDITWEITIYPTFIRTIGEYHEELKNYIAMESGGNE</sequence>
<accession>A0ABS7D3B9</accession>
<evidence type="ECO:0000313" key="1">
    <source>
        <dbReference type="EMBL" id="MBW7474311.1"/>
    </source>
</evidence>
<dbReference type="EMBL" id="JAHZIJ010000002">
    <property type="protein sequence ID" value="MBW7474311.1"/>
    <property type="molecule type" value="Genomic_DNA"/>
</dbReference>
<comment type="caution">
    <text evidence="1">The sequence shown here is derived from an EMBL/GenBank/DDBJ whole genome shotgun (WGS) entry which is preliminary data.</text>
</comment>
<proteinExistence type="predicted"/>
<name>A0ABS7D3B9_9BACL</name>
<reference evidence="1 2" key="1">
    <citation type="submission" date="2021-07" db="EMBL/GenBank/DDBJ databases">
        <title>Paenibacillus radiodurans sp. nov., isolated from the southeastern edge of Tengger Desert.</title>
        <authorList>
            <person name="Zhang G."/>
        </authorList>
    </citation>
    <scope>NUCLEOTIDE SEQUENCE [LARGE SCALE GENOMIC DNA]</scope>
    <source>
        <strain evidence="1 2">DT7-4</strain>
    </source>
</reference>
<dbReference type="RefSeq" id="WP_219871532.1">
    <property type="nucleotide sequence ID" value="NZ_JAHZIJ010000002.1"/>
</dbReference>
<evidence type="ECO:0000313" key="2">
    <source>
        <dbReference type="Proteomes" id="UP000812277"/>
    </source>
</evidence>
<protein>
    <submittedName>
        <fullName evidence="1">TIGR02678 family protein</fullName>
    </submittedName>
</protein>